<evidence type="ECO:0000313" key="1">
    <source>
        <dbReference type="EMBL" id="AHD24306.1"/>
    </source>
</evidence>
<keyword evidence="1" id="KW-0614">Plasmid</keyword>
<reference evidence="1 2" key="1">
    <citation type="journal article" date="2014" name="Genome Announc.">
        <title>Complete Genome of Rhodococcus pyridinivorans SB3094, a Methyl-Ethyl-Ketone-Degrading Bacterium Used for Bioaugmentation.</title>
        <authorList>
            <person name="Dueholm M.S."/>
            <person name="Albertsen M."/>
            <person name="D'Imperio S."/>
            <person name="Tale V.P."/>
            <person name="Lewis D."/>
            <person name="Nielsen P.H."/>
            <person name="Nielsen J.L."/>
        </authorList>
    </citation>
    <scope>NUCLEOTIDE SEQUENCE [LARGE SCALE GENOMIC DNA]</scope>
    <source>
        <strain evidence="2">SB3094</strain>
        <plasmid evidence="2">1</plasmid>
    </source>
</reference>
<proteinExistence type="predicted"/>
<dbReference type="HOGENOM" id="CLU_3410070_0_0_11"/>
<dbReference type="Proteomes" id="UP000018781">
    <property type="component" value="Plasmid unnamed"/>
</dbReference>
<gene>
    <name evidence="1" type="ORF">Y013_26000</name>
</gene>
<organism evidence="1 2">
    <name type="scientific">Rhodococcus pyridinivorans SB3094</name>
    <dbReference type="NCBI Taxonomy" id="1435356"/>
    <lineage>
        <taxon>Bacteria</taxon>
        <taxon>Bacillati</taxon>
        <taxon>Actinomycetota</taxon>
        <taxon>Actinomycetes</taxon>
        <taxon>Mycobacteriales</taxon>
        <taxon>Nocardiaceae</taxon>
        <taxon>Rhodococcus</taxon>
    </lineage>
</organism>
<name>V9XLL2_9NOCA</name>
<geneLocation type="plasmid" evidence="2">
    <name>1</name>
</geneLocation>
<sequence length="29" mass="3411">MLLRLVRMLLTDDQDRVAAGVELPRLLFR</sequence>
<evidence type="ECO:0000313" key="2">
    <source>
        <dbReference type="Proteomes" id="UP000018781"/>
    </source>
</evidence>
<protein>
    <submittedName>
        <fullName evidence="1">Uncharacterized protein</fullName>
    </submittedName>
</protein>
<dbReference type="EMBL" id="CP006997">
    <property type="protein sequence ID" value="AHD24306.1"/>
    <property type="molecule type" value="Genomic_DNA"/>
</dbReference>
<dbReference type="AlphaFoldDB" id="V9XLL2"/>
<accession>V9XLL2</accession>
<dbReference type="KEGG" id="rpy:Y013_26000"/>